<feature type="compositionally biased region" description="Low complexity" evidence="1">
    <location>
        <begin position="48"/>
        <end position="58"/>
    </location>
</feature>
<dbReference type="EMBL" id="BKCP01007737">
    <property type="protein sequence ID" value="GER47030.1"/>
    <property type="molecule type" value="Genomic_DNA"/>
</dbReference>
<protein>
    <submittedName>
        <fullName evidence="2">ABC-type phosphate transport system</fullName>
    </submittedName>
</protein>
<feature type="compositionally biased region" description="Polar residues" evidence="1">
    <location>
        <begin position="59"/>
        <end position="75"/>
    </location>
</feature>
<evidence type="ECO:0000313" key="3">
    <source>
        <dbReference type="Proteomes" id="UP000325081"/>
    </source>
</evidence>
<organism evidence="2 3">
    <name type="scientific">Striga asiatica</name>
    <name type="common">Asiatic witchweed</name>
    <name type="synonym">Buchnera asiatica</name>
    <dbReference type="NCBI Taxonomy" id="4170"/>
    <lineage>
        <taxon>Eukaryota</taxon>
        <taxon>Viridiplantae</taxon>
        <taxon>Streptophyta</taxon>
        <taxon>Embryophyta</taxon>
        <taxon>Tracheophyta</taxon>
        <taxon>Spermatophyta</taxon>
        <taxon>Magnoliopsida</taxon>
        <taxon>eudicotyledons</taxon>
        <taxon>Gunneridae</taxon>
        <taxon>Pentapetalae</taxon>
        <taxon>asterids</taxon>
        <taxon>lamiids</taxon>
        <taxon>Lamiales</taxon>
        <taxon>Orobanchaceae</taxon>
        <taxon>Buchnereae</taxon>
        <taxon>Striga</taxon>
    </lineage>
</organism>
<dbReference type="Proteomes" id="UP000325081">
    <property type="component" value="Unassembled WGS sequence"/>
</dbReference>
<gene>
    <name evidence="2" type="ORF">STAS_24108</name>
</gene>
<feature type="region of interest" description="Disordered" evidence="1">
    <location>
        <begin position="48"/>
        <end position="79"/>
    </location>
</feature>
<reference evidence="3" key="1">
    <citation type="journal article" date="2019" name="Curr. Biol.">
        <title>Genome Sequence of Striga asiatica Provides Insight into the Evolution of Plant Parasitism.</title>
        <authorList>
            <person name="Yoshida S."/>
            <person name="Kim S."/>
            <person name="Wafula E.K."/>
            <person name="Tanskanen J."/>
            <person name="Kim Y.M."/>
            <person name="Honaas L."/>
            <person name="Yang Z."/>
            <person name="Spallek T."/>
            <person name="Conn C.E."/>
            <person name="Ichihashi Y."/>
            <person name="Cheong K."/>
            <person name="Cui S."/>
            <person name="Der J.P."/>
            <person name="Gundlach H."/>
            <person name="Jiao Y."/>
            <person name="Hori C."/>
            <person name="Ishida J.K."/>
            <person name="Kasahara H."/>
            <person name="Kiba T."/>
            <person name="Kim M.S."/>
            <person name="Koo N."/>
            <person name="Laohavisit A."/>
            <person name="Lee Y.H."/>
            <person name="Lumba S."/>
            <person name="McCourt P."/>
            <person name="Mortimer J.C."/>
            <person name="Mutuku J.M."/>
            <person name="Nomura T."/>
            <person name="Sasaki-Sekimoto Y."/>
            <person name="Seto Y."/>
            <person name="Wang Y."/>
            <person name="Wakatake T."/>
            <person name="Sakakibara H."/>
            <person name="Demura T."/>
            <person name="Yamaguchi S."/>
            <person name="Yoneyama K."/>
            <person name="Manabe R.I."/>
            <person name="Nelson D.C."/>
            <person name="Schulman A.H."/>
            <person name="Timko M.P."/>
            <person name="dePamphilis C.W."/>
            <person name="Choi D."/>
            <person name="Shirasu K."/>
        </authorList>
    </citation>
    <scope>NUCLEOTIDE SEQUENCE [LARGE SCALE GENOMIC DNA]</scope>
    <source>
        <strain evidence="3">cv. UVA1</strain>
    </source>
</reference>
<name>A0A5A7QPB5_STRAF</name>
<sequence length="327" mass="36786">MGNRFRECLQGRRNNERGVARTVRQRNSFDAVAGGGWCGEGLRRCSTPSTPSSSPKPSLQQICSRLATPSPSSGPRSAVNRHGCASDYLFTNHEQKAREENQMQHAFSPGSHKKTCYIMLYTDLLIVKQVVCNGFHPFTLFLLFNRFSHIFIPIVGLSKKDAYFLTLRNITETKEERREMNLTHTDVSFLATIPSSLFLDVIYSPSDLTTVVWGGLSSDSVKLTTTDLRADVEVSISTSESATTVSSVSSVEHDDRRVADCSRPYMLMPEAVLNVMKKIQMTYLATQIMSFNRNSFCTSRFQQQLQLFLELILPRTKNGKEVRDKCA</sequence>
<evidence type="ECO:0000313" key="2">
    <source>
        <dbReference type="EMBL" id="GER47030.1"/>
    </source>
</evidence>
<comment type="caution">
    <text evidence="2">The sequence shown here is derived from an EMBL/GenBank/DDBJ whole genome shotgun (WGS) entry which is preliminary data.</text>
</comment>
<proteinExistence type="predicted"/>
<evidence type="ECO:0000256" key="1">
    <source>
        <dbReference type="SAM" id="MobiDB-lite"/>
    </source>
</evidence>
<keyword evidence="3" id="KW-1185">Reference proteome</keyword>
<accession>A0A5A7QPB5</accession>
<dbReference type="AlphaFoldDB" id="A0A5A7QPB5"/>